<dbReference type="InterPro" id="IPR044882">
    <property type="entry name" value="I2BP1/2_C3HC4-RING_sf"/>
</dbReference>
<dbReference type="AlphaFoldDB" id="A0AAV5SIP3"/>
<dbReference type="Proteomes" id="UP001432027">
    <property type="component" value="Unassembled WGS sequence"/>
</dbReference>
<reference evidence="4" key="1">
    <citation type="submission" date="2023-10" db="EMBL/GenBank/DDBJ databases">
        <title>Genome assembly of Pristionchus species.</title>
        <authorList>
            <person name="Yoshida K."/>
            <person name="Sommer R.J."/>
        </authorList>
    </citation>
    <scope>NUCLEOTIDE SEQUENCE</scope>
    <source>
        <strain evidence="4">RS0144</strain>
    </source>
</reference>
<feature type="non-terminal residue" evidence="4">
    <location>
        <position position="1"/>
    </location>
</feature>
<feature type="region of interest" description="Disordered" evidence="2">
    <location>
        <begin position="142"/>
        <end position="162"/>
    </location>
</feature>
<protein>
    <recommendedName>
        <fullName evidence="3">Interferon regulatory factor 2-binding protein 1/2-like C3HC4 zinc finger domain-containing protein</fullName>
    </recommendedName>
</protein>
<organism evidence="4 5">
    <name type="scientific">Pristionchus entomophagus</name>
    <dbReference type="NCBI Taxonomy" id="358040"/>
    <lineage>
        <taxon>Eukaryota</taxon>
        <taxon>Metazoa</taxon>
        <taxon>Ecdysozoa</taxon>
        <taxon>Nematoda</taxon>
        <taxon>Chromadorea</taxon>
        <taxon>Rhabditida</taxon>
        <taxon>Rhabditina</taxon>
        <taxon>Diplogasteromorpha</taxon>
        <taxon>Diplogasteroidea</taxon>
        <taxon>Neodiplogasteridae</taxon>
        <taxon>Pristionchus</taxon>
    </lineage>
</organism>
<keyword evidence="1" id="KW-0175">Coiled coil</keyword>
<dbReference type="CDD" id="cd05992">
    <property type="entry name" value="PB1"/>
    <property type="match status" value="1"/>
</dbReference>
<evidence type="ECO:0000256" key="1">
    <source>
        <dbReference type="SAM" id="Coils"/>
    </source>
</evidence>
<dbReference type="Gene3D" id="1.10.10.1580">
    <property type="entry name" value="Interferon regulatory factor 2-binding protein"/>
    <property type="match status" value="1"/>
</dbReference>
<evidence type="ECO:0000313" key="5">
    <source>
        <dbReference type="Proteomes" id="UP001432027"/>
    </source>
</evidence>
<feature type="coiled-coil region" evidence="1">
    <location>
        <begin position="419"/>
        <end position="466"/>
    </location>
</feature>
<dbReference type="Pfam" id="PF25454">
    <property type="entry name" value="zf-C3HC4_IRF-2BP1_2"/>
    <property type="match status" value="1"/>
</dbReference>
<gene>
    <name evidence="4" type="ORF">PENTCL1PPCAC_1681</name>
</gene>
<accession>A0AAV5SIP3</accession>
<dbReference type="InterPro" id="IPR057414">
    <property type="entry name" value="Zf-C3HC4_IRF-2BP1_2"/>
</dbReference>
<name>A0AAV5SIP3_9BILA</name>
<evidence type="ECO:0000313" key="4">
    <source>
        <dbReference type="EMBL" id="GMS79506.1"/>
    </source>
</evidence>
<keyword evidence="5" id="KW-1185">Reference proteome</keyword>
<feature type="compositionally biased region" description="Low complexity" evidence="2">
    <location>
        <begin position="151"/>
        <end position="162"/>
    </location>
</feature>
<dbReference type="EMBL" id="BTSX01000001">
    <property type="protein sequence ID" value="GMS79506.1"/>
    <property type="molecule type" value="Genomic_DNA"/>
</dbReference>
<feature type="domain" description="Interferon regulatory factor 2-binding protein 1/2-like C3HC4 zinc finger" evidence="3">
    <location>
        <begin position="185"/>
        <end position="258"/>
    </location>
</feature>
<evidence type="ECO:0000256" key="2">
    <source>
        <dbReference type="SAM" id="MobiDB-lite"/>
    </source>
</evidence>
<sequence>SVHFKLRYNGEARRFVGSRSNDQLMAEVKERVATIVRAPIENVLLSWKDVNSAAISHPRIPLESPDDLRQAIEHIMYFDGLCDQMKNKPPCVHLEVTLAPAAATPPKTAAAAAIAAPSVMSELQTEVAAAVAEKLAASTPQLKTEAKAAPESKPAAPAASAELQAEDAAAVAEKQAAATTPTHRSCSCCNESFTGYHVRCPIQPAHRYCFDCTGKSIMQLVPYSYRIVADLHCPSGEKCAFANERPWKLTEANIKTILGEDFEEFDRLRNAEIEEGEEAEGDLLAWLQTEAAAVKTVLQTELAAAKVVLQNAAAAAKKHVEAAAASCKSAAARATVTDAAEEEPLVDPLAAAEQWLLTEAAAVMNKLQTEVAAAKVGLQGAAETAQERVQTGAAAAKSGLTAAAAVAKVGLQEVKERVQQICEEVLQNLEEKFTKEKKEEKECEECTRLEERVKELERQLKMMKEDRLPNGLGSF</sequence>
<comment type="caution">
    <text evidence="4">The sequence shown here is derived from an EMBL/GenBank/DDBJ whole genome shotgun (WGS) entry which is preliminary data.</text>
</comment>
<proteinExistence type="predicted"/>
<evidence type="ECO:0000259" key="3">
    <source>
        <dbReference type="Pfam" id="PF25454"/>
    </source>
</evidence>